<protein>
    <submittedName>
        <fullName evidence="1">Uncharacterized protein</fullName>
    </submittedName>
</protein>
<keyword evidence="2" id="KW-1185">Reference proteome</keyword>
<proteinExistence type="predicted"/>
<dbReference type="Proteomes" id="UP000283383">
    <property type="component" value="Unassembled WGS sequence"/>
</dbReference>
<dbReference type="STRING" id="62708.A0A420H7S3"/>
<gene>
    <name evidence="1" type="ORF">GcM3_218040</name>
</gene>
<accession>A0A420H7S3</accession>
<evidence type="ECO:0000313" key="2">
    <source>
        <dbReference type="Proteomes" id="UP000283383"/>
    </source>
</evidence>
<dbReference type="EMBL" id="MCBQ01021868">
    <property type="protein sequence ID" value="RKF53443.1"/>
    <property type="molecule type" value="Genomic_DNA"/>
</dbReference>
<reference evidence="1 2" key="1">
    <citation type="journal article" date="2018" name="BMC Genomics">
        <title>Comparative genome analyses reveal sequence features reflecting distinct modes of host-adaptation between dicot and monocot powdery mildew.</title>
        <authorList>
            <person name="Wu Y."/>
            <person name="Ma X."/>
            <person name="Pan Z."/>
            <person name="Kale S.D."/>
            <person name="Song Y."/>
            <person name="King H."/>
            <person name="Zhang Q."/>
            <person name="Presley C."/>
            <person name="Deng X."/>
            <person name="Wei C.I."/>
            <person name="Xiao S."/>
        </authorList>
    </citation>
    <scope>NUCLEOTIDE SEQUENCE [LARGE SCALE GENOMIC DNA]</scope>
    <source>
        <strain evidence="1">UMSG3</strain>
    </source>
</reference>
<dbReference type="AlphaFoldDB" id="A0A420H7S3"/>
<comment type="caution">
    <text evidence="1">The sequence shown here is derived from an EMBL/GenBank/DDBJ whole genome shotgun (WGS) entry which is preliminary data.</text>
</comment>
<name>A0A420H7S3_9PEZI</name>
<evidence type="ECO:0000313" key="1">
    <source>
        <dbReference type="EMBL" id="RKF53443.1"/>
    </source>
</evidence>
<organism evidence="1 2">
    <name type="scientific">Golovinomyces cichoracearum</name>
    <dbReference type="NCBI Taxonomy" id="62708"/>
    <lineage>
        <taxon>Eukaryota</taxon>
        <taxon>Fungi</taxon>
        <taxon>Dikarya</taxon>
        <taxon>Ascomycota</taxon>
        <taxon>Pezizomycotina</taxon>
        <taxon>Leotiomycetes</taxon>
        <taxon>Erysiphales</taxon>
        <taxon>Erysiphaceae</taxon>
        <taxon>Golovinomyces</taxon>
    </lineage>
</organism>
<sequence>MEQGEECSDKLVNYVMELVYAEASSLNLPQVTDPQAQYDFLYSIQRISGPWVELKLATIDDQENTYQPILDFYDPIETFRHKQRLNAAFNN</sequence>